<protein>
    <recommendedName>
        <fullName evidence="4">Viral histone-like protein</fullName>
    </recommendedName>
    <alternativeName>
        <fullName evidence="9">DNA-binding protein pA104R</fullName>
    </alternativeName>
    <alternativeName>
        <fullName evidence="8">pA104R</fullName>
    </alternativeName>
</protein>
<dbReference type="GO" id="GO:0003677">
    <property type="term" value="F:DNA binding"/>
    <property type="evidence" value="ECO:0007669"/>
    <property type="project" value="UniProtKB-KW"/>
</dbReference>
<evidence type="ECO:0000256" key="12">
    <source>
        <dbReference type="SAM" id="MobiDB-lite"/>
    </source>
</evidence>
<dbReference type="InterPro" id="IPR000119">
    <property type="entry name" value="Hist_DNA-bd"/>
</dbReference>
<proteinExistence type="inferred from homology"/>
<keyword evidence="7 13" id="KW-0238">DNA-binding</keyword>
<evidence type="ECO:0000256" key="5">
    <source>
        <dbReference type="ARBA" id="ARBA00022705"/>
    </source>
</evidence>
<dbReference type="SUPFAM" id="SSF47729">
    <property type="entry name" value="IHF-like DNA-binding proteins"/>
    <property type="match status" value="1"/>
</dbReference>
<keyword evidence="14" id="KW-1185">Reference proteome</keyword>
<accession>A0A7W8IK19</accession>
<keyword evidence="6" id="KW-0426">Late protein</keyword>
<dbReference type="GO" id="GO:0006260">
    <property type="term" value="P:DNA replication"/>
    <property type="evidence" value="ECO:0007669"/>
    <property type="project" value="UniProtKB-KW"/>
</dbReference>
<dbReference type="PANTHER" id="PTHR33175">
    <property type="entry name" value="DNA-BINDING PROTEIN HU"/>
    <property type="match status" value="1"/>
</dbReference>
<dbReference type="Pfam" id="PF00216">
    <property type="entry name" value="Bac_DNA_binding"/>
    <property type="match status" value="1"/>
</dbReference>
<dbReference type="Gene3D" id="4.10.520.10">
    <property type="entry name" value="IHF-like DNA-binding proteins"/>
    <property type="match status" value="1"/>
</dbReference>
<evidence type="ECO:0000256" key="6">
    <source>
        <dbReference type="ARBA" id="ARBA00022921"/>
    </source>
</evidence>
<dbReference type="AlphaFoldDB" id="A0A7W8IK19"/>
<comment type="subunit">
    <text evidence="3">Homodimer.</text>
</comment>
<dbReference type="GO" id="GO:0030527">
    <property type="term" value="F:structural constituent of chromatin"/>
    <property type="evidence" value="ECO:0007669"/>
    <property type="project" value="InterPro"/>
</dbReference>
<gene>
    <name evidence="13" type="ORF">HDF09_003216</name>
</gene>
<organism evidence="13 14">
    <name type="scientific">Tunturiibacter empetritectus</name>
    <dbReference type="NCBI Taxonomy" id="3069691"/>
    <lineage>
        <taxon>Bacteria</taxon>
        <taxon>Pseudomonadati</taxon>
        <taxon>Acidobacteriota</taxon>
        <taxon>Terriglobia</taxon>
        <taxon>Terriglobales</taxon>
        <taxon>Acidobacteriaceae</taxon>
        <taxon>Tunturiibacter</taxon>
    </lineage>
</organism>
<evidence type="ECO:0000256" key="2">
    <source>
        <dbReference type="ARBA" id="ARBA00010529"/>
    </source>
</evidence>
<evidence type="ECO:0000256" key="11">
    <source>
        <dbReference type="RuleBase" id="RU003939"/>
    </source>
</evidence>
<comment type="caution">
    <text evidence="13">The sequence shown here is derived from an EMBL/GenBank/DDBJ whole genome shotgun (WGS) entry which is preliminary data.</text>
</comment>
<evidence type="ECO:0000313" key="13">
    <source>
        <dbReference type="EMBL" id="MBB5318517.1"/>
    </source>
</evidence>
<comment type="similarity">
    <text evidence="2 11">Belongs to the bacterial histone-like protein family.</text>
</comment>
<evidence type="ECO:0000256" key="7">
    <source>
        <dbReference type="ARBA" id="ARBA00023125"/>
    </source>
</evidence>
<dbReference type="CDD" id="cd13831">
    <property type="entry name" value="HU"/>
    <property type="match status" value="1"/>
</dbReference>
<dbReference type="SMART" id="SM00411">
    <property type="entry name" value="BHL"/>
    <property type="match status" value="1"/>
</dbReference>
<evidence type="ECO:0000256" key="10">
    <source>
        <dbReference type="ARBA" id="ARBA00046140"/>
    </source>
</evidence>
<dbReference type="InterPro" id="IPR010992">
    <property type="entry name" value="IHF-like_DNA-bd_dom_sf"/>
</dbReference>
<evidence type="ECO:0000256" key="8">
    <source>
        <dbReference type="ARBA" id="ARBA00033120"/>
    </source>
</evidence>
<evidence type="ECO:0000256" key="9">
    <source>
        <dbReference type="ARBA" id="ARBA00033227"/>
    </source>
</evidence>
<dbReference type="Proteomes" id="UP000568106">
    <property type="component" value="Unassembled WGS sequence"/>
</dbReference>
<evidence type="ECO:0000256" key="4">
    <source>
        <dbReference type="ARBA" id="ARBA00016145"/>
    </source>
</evidence>
<dbReference type="GO" id="GO:0005829">
    <property type="term" value="C:cytosol"/>
    <property type="evidence" value="ECO:0007669"/>
    <property type="project" value="TreeGrafter"/>
</dbReference>
<comment type="function">
    <text evidence="10">DNA-binding protein that plays a critical role in nucleoid compaction, genome replication and DNA replication and transcription. Binds to both ssDNA and dsDNA with a binding site covering about 15 nucleotides. Displays DNA-supercoiling activity only when associated with the viral DNA topoisomerase 2.</text>
</comment>
<evidence type="ECO:0000256" key="3">
    <source>
        <dbReference type="ARBA" id="ARBA00011738"/>
    </source>
</evidence>
<sequence>MYLFSNKTEKNRKKPVETEERELTKRAERLKVNCGTVLRTRMNTGDFALQNWMRPYEIFMRARRADLRLYIESKKEHYMAKGMTKTALVRHLAEKLELTNKQTAGFLELLAETAVKETKKNGEFTIPGIGKLVKAERKARLGRNPQTGETIKIKAKTVVKFRVAKVAKDTIAPVKK</sequence>
<dbReference type="PRINTS" id="PR01727">
    <property type="entry name" value="DNABINDINGHU"/>
</dbReference>
<evidence type="ECO:0000313" key="14">
    <source>
        <dbReference type="Proteomes" id="UP000568106"/>
    </source>
</evidence>
<feature type="region of interest" description="Disordered" evidence="12">
    <location>
        <begin position="1"/>
        <end position="21"/>
    </location>
</feature>
<name>A0A7W8IK19_9BACT</name>
<comment type="subcellular location">
    <subcellularLocation>
        <location evidence="1">Virion</location>
    </subcellularLocation>
</comment>
<evidence type="ECO:0000256" key="1">
    <source>
        <dbReference type="ARBA" id="ARBA00004328"/>
    </source>
</evidence>
<reference evidence="13" key="1">
    <citation type="submission" date="2020-08" db="EMBL/GenBank/DDBJ databases">
        <title>Genomic Encyclopedia of Type Strains, Phase IV (KMG-V): Genome sequencing to study the core and pangenomes of soil and plant-associated prokaryotes.</title>
        <authorList>
            <person name="Whitman W."/>
        </authorList>
    </citation>
    <scope>NUCLEOTIDE SEQUENCE [LARGE SCALE GENOMIC DNA]</scope>
    <source>
        <strain evidence="13">M8UP27</strain>
    </source>
</reference>
<keyword evidence="5" id="KW-0235">DNA replication</keyword>
<dbReference type="EMBL" id="JACHDY010000005">
    <property type="protein sequence ID" value="MBB5318517.1"/>
    <property type="molecule type" value="Genomic_DNA"/>
</dbReference>
<dbReference type="PANTHER" id="PTHR33175:SF13">
    <property type="entry name" value="HISTONE-LIKE PROTEIN"/>
    <property type="match status" value="1"/>
</dbReference>